<gene>
    <name evidence="1" type="ORF">BJ970_004406</name>
</gene>
<sequence length="35" mass="3828">MQSVRSASLSRGELRFVVGNDDGFGQRLVGEFILS</sequence>
<keyword evidence="2" id="KW-1185">Reference proteome</keyword>
<evidence type="ECO:0000313" key="2">
    <source>
        <dbReference type="Proteomes" id="UP000584374"/>
    </source>
</evidence>
<accession>A0A840Q2X5</accession>
<protein>
    <submittedName>
        <fullName evidence="1">Uncharacterized protein</fullName>
    </submittedName>
</protein>
<organism evidence="1 2">
    <name type="scientific">Saccharopolyspora phatthalungensis</name>
    <dbReference type="NCBI Taxonomy" id="664693"/>
    <lineage>
        <taxon>Bacteria</taxon>
        <taxon>Bacillati</taxon>
        <taxon>Actinomycetota</taxon>
        <taxon>Actinomycetes</taxon>
        <taxon>Pseudonocardiales</taxon>
        <taxon>Pseudonocardiaceae</taxon>
        <taxon>Saccharopolyspora</taxon>
    </lineage>
</organism>
<name>A0A840Q2X5_9PSEU</name>
<dbReference type="EMBL" id="JACHIW010000001">
    <property type="protein sequence ID" value="MBB5156872.1"/>
    <property type="molecule type" value="Genomic_DNA"/>
</dbReference>
<evidence type="ECO:0000313" key="1">
    <source>
        <dbReference type="EMBL" id="MBB5156872.1"/>
    </source>
</evidence>
<reference evidence="1 2" key="1">
    <citation type="submission" date="2020-08" db="EMBL/GenBank/DDBJ databases">
        <title>Sequencing the genomes of 1000 actinobacteria strains.</title>
        <authorList>
            <person name="Klenk H.-P."/>
        </authorList>
    </citation>
    <scope>NUCLEOTIDE SEQUENCE [LARGE SCALE GENOMIC DNA]</scope>
    <source>
        <strain evidence="1 2">DSM 45584</strain>
    </source>
</reference>
<dbReference type="AlphaFoldDB" id="A0A840Q2X5"/>
<dbReference type="Proteomes" id="UP000584374">
    <property type="component" value="Unassembled WGS sequence"/>
</dbReference>
<proteinExistence type="predicted"/>
<comment type="caution">
    <text evidence="1">The sequence shown here is derived from an EMBL/GenBank/DDBJ whole genome shotgun (WGS) entry which is preliminary data.</text>
</comment>